<dbReference type="AlphaFoldDB" id="A0A6N2V1D5"/>
<dbReference type="InterPro" id="IPR003370">
    <property type="entry name" value="Chromate_transpt"/>
</dbReference>
<feature type="transmembrane region" description="Helical" evidence="7">
    <location>
        <begin position="119"/>
        <end position="142"/>
    </location>
</feature>
<name>A0A6N2V1D5_9FIRM</name>
<keyword evidence="5 7" id="KW-1133">Transmembrane helix</keyword>
<dbReference type="EMBL" id="CACRST010000024">
    <property type="protein sequence ID" value="VYT23780.1"/>
    <property type="molecule type" value="Genomic_DNA"/>
</dbReference>
<evidence type="ECO:0000256" key="1">
    <source>
        <dbReference type="ARBA" id="ARBA00004651"/>
    </source>
</evidence>
<dbReference type="GO" id="GO:0005886">
    <property type="term" value="C:plasma membrane"/>
    <property type="evidence" value="ECO:0007669"/>
    <property type="project" value="UniProtKB-SubCell"/>
</dbReference>
<dbReference type="Pfam" id="PF02417">
    <property type="entry name" value="Chromate_transp"/>
    <property type="match status" value="1"/>
</dbReference>
<comment type="similarity">
    <text evidence="2">Belongs to the chromate ion transporter (CHR) (TC 2.A.51) family.</text>
</comment>
<keyword evidence="6 7" id="KW-0472">Membrane</keyword>
<dbReference type="PANTHER" id="PTHR43663">
    <property type="entry name" value="CHROMATE TRANSPORT PROTEIN-RELATED"/>
    <property type="match status" value="1"/>
</dbReference>
<sequence length="199" mass="21607">MSQEENQVLKKMSAVQIYWQLFKNIFILSSCTFGGGFVIIGMVKKTFVEKLHWISEEEMLDMTAIAQSAPGALGVNIAIVTGYRIRRVKGALTAALGAVLPPLFIISVISVFYNQFKDNAVIAIALQVMRAGVAAVICDVVFTLAANIFKMKNILWIFVMAAAFIATVFFDVSAAVLILVCGTIGLVYSLTAGRSKEAK</sequence>
<dbReference type="InterPro" id="IPR052518">
    <property type="entry name" value="CHR_Transporter"/>
</dbReference>
<dbReference type="PANTHER" id="PTHR43663:SF2">
    <property type="entry name" value="CHROMATE TRANSPORT PROTEIN-RELATED"/>
    <property type="match status" value="1"/>
</dbReference>
<evidence type="ECO:0000256" key="3">
    <source>
        <dbReference type="ARBA" id="ARBA00022475"/>
    </source>
</evidence>
<accession>A0A6N2V1D5</accession>
<keyword evidence="4 7" id="KW-0812">Transmembrane</keyword>
<reference evidence="8" key="1">
    <citation type="submission" date="2019-11" db="EMBL/GenBank/DDBJ databases">
        <authorList>
            <person name="Feng L."/>
        </authorList>
    </citation>
    <scope>NUCLEOTIDE SEQUENCE</scope>
    <source>
        <strain evidence="8">BgluceraseaLFYP119</strain>
    </source>
</reference>
<feature type="transmembrane region" description="Helical" evidence="7">
    <location>
        <begin position="21"/>
        <end position="43"/>
    </location>
</feature>
<evidence type="ECO:0000256" key="5">
    <source>
        <dbReference type="ARBA" id="ARBA00022989"/>
    </source>
</evidence>
<evidence type="ECO:0000256" key="7">
    <source>
        <dbReference type="SAM" id="Phobius"/>
    </source>
</evidence>
<organism evidence="8">
    <name type="scientific">Blautia glucerasea</name>
    <dbReference type="NCBI Taxonomy" id="536633"/>
    <lineage>
        <taxon>Bacteria</taxon>
        <taxon>Bacillati</taxon>
        <taxon>Bacillota</taxon>
        <taxon>Clostridia</taxon>
        <taxon>Lachnospirales</taxon>
        <taxon>Lachnospiraceae</taxon>
        <taxon>Blautia</taxon>
    </lineage>
</organism>
<protein>
    <submittedName>
        <fullName evidence="8">Chromate transport protein</fullName>
    </submittedName>
</protein>
<feature type="transmembrane region" description="Helical" evidence="7">
    <location>
        <begin position="63"/>
        <end position="83"/>
    </location>
</feature>
<evidence type="ECO:0000313" key="8">
    <source>
        <dbReference type="EMBL" id="VYT23780.1"/>
    </source>
</evidence>
<evidence type="ECO:0000256" key="2">
    <source>
        <dbReference type="ARBA" id="ARBA00005262"/>
    </source>
</evidence>
<dbReference type="RefSeq" id="WP_317347965.1">
    <property type="nucleotide sequence ID" value="NZ_CACRST010000024.1"/>
</dbReference>
<proteinExistence type="inferred from homology"/>
<evidence type="ECO:0000256" key="6">
    <source>
        <dbReference type="ARBA" id="ARBA00023136"/>
    </source>
</evidence>
<evidence type="ECO:0000256" key="4">
    <source>
        <dbReference type="ARBA" id="ARBA00022692"/>
    </source>
</evidence>
<dbReference type="GO" id="GO:0015109">
    <property type="term" value="F:chromate transmembrane transporter activity"/>
    <property type="evidence" value="ECO:0007669"/>
    <property type="project" value="InterPro"/>
</dbReference>
<feature type="transmembrane region" description="Helical" evidence="7">
    <location>
        <begin position="154"/>
        <end position="170"/>
    </location>
</feature>
<feature type="transmembrane region" description="Helical" evidence="7">
    <location>
        <begin position="90"/>
        <end position="113"/>
    </location>
</feature>
<comment type="subcellular location">
    <subcellularLocation>
        <location evidence="1">Cell membrane</location>
        <topology evidence="1">Multi-pass membrane protein</topology>
    </subcellularLocation>
</comment>
<keyword evidence="3" id="KW-1003">Cell membrane</keyword>
<gene>
    <name evidence="8" type="primary">chrA1</name>
    <name evidence="8" type="ORF">BGLFYP119_02386</name>
</gene>
<feature type="transmembrane region" description="Helical" evidence="7">
    <location>
        <begin position="176"/>
        <end position="193"/>
    </location>
</feature>